<evidence type="ECO:0000313" key="14">
    <source>
        <dbReference type="EMBL" id="KAF2171584.1"/>
    </source>
</evidence>
<feature type="compositionally biased region" description="Gly residues" evidence="11">
    <location>
        <begin position="360"/>
        <end position="369"/>
    </location>
</feature>
<comment type="subcellular location">
    <subcellularLocation>
        <location evidence="1">Endoplasmic reticulum membrane</location>
        <topology evidence="1">Single-pass type IV membrane protein</topology>
    </subcellularLocation>
</comment>
<dbReference type="EMBL" id="ML993582">
    <property type="protein sequence ID" value="KAF2171584.1"/>
    <property type="molecule type" value="Genomic_DNA"/>
</dbReference>
<evidence type="ECO:0000256" key="4">
    <source>
        <dbReference type="ARBA" id="ARBA00022824"/>
    </source>
</evidence>
<dbReference type="GO" id="GO:0005484">
    <property type="term" value="F:SNAP receptor activity"/>
    <property type="evidence" value="ECO:0007669"/>
    <property type="project" value="InterPro"/>
</dbReference>
<keyword evidence="3 12" id="KW-0812">Transmembrane</keyword>
<reference evidence="14" key="1">
    <citation type="journal article" date="2020" name="Stud. Mycol.">
        <title>101 Dothideomycetes genomes: a test case for predicting lifestyles and emergence of pathogens.</title>
        <authorList>
            <person name="Haridas S."/>
            <person name="Albert R."/>
            <person name="Binder M."/>
            <person name="Bloem J."/>
            <person name="Labutti K."/>
            <person name="Salamov A."/>
            <person name="Andreopoulos B."/>
            <person name="Baker S."/>
            <person name="Barry K."/>
            <person name="Bills G."/>
            <person name="Bluhm B."/>
            <person name="Cannon C."/>
            <person name="Castanera R."/>
            <person name="Culley D."/>
            <person name="Daum C."/>
            <person name="Ezra D."/>
            <person name="Gonzalez J."/>
            <person name="Henrissat B."/>
            <person name="Kuo A."/>
            <person name="Liang C."/>
            <person name="Lipzen A."/>
            <person name="Lutzoni F."/>
            <person name="Magnuson J."/>
            <person name="Mondo S."/>
            <person name="Nolan M."/>
            <person name="Ohm R."/>
            <person name="Pangilinan J."/>
            <person name="Park H.-J."/>
            <person name="Ramirez L."/>
            <person name="Alfaro M."/>
            <person name="Sun H."/>
            <person name="Tritt A."/>
            <person name="Yoshinaga Y."/>
            <person name="Zwiers L.-H."/>
            <person name="Turgeon B."/>
            <person name="Goodwin S."/>
            <person name="Spatafora J."/>
            <person name="Crous P."/>
            <person name="Grigoriev I."/>
        </authorList>
    </citation>
    <scope>NUCLEOTIDE SEQUENCE</scope>
    <source>
        <strain evidence="14">ATCC 36951</strain>
    </source>
</reference>
<keyword evidence="15" id="KW-1185">Reference proteome</keyword>
<feature type="region of interest" description="Disordered" evidence="11">
    <location>
        <begin position="326"/>
        <end position="445"/>
    </location>
</feature>
<dbReference type="InterPro" id="IPR005606">
    <property type="entry name" value="Sec20"/>
</dbReference>
<evidence type="ECO:0000256" key="7">
    <source>
        <dbReference type="ARBA" id="ARBA00023054"/>
    </source>
</evidence>
<feature type="compositionally biased region" description="Low complexity" evidence="11">
    <location>
        <begin position="326"/>
        <end position="337"/>
    </location>
</feature>
<dbReference type="PANTHER" id="PTHR12825:SF0">
    <property type="entry name" value="VESICLE TRANSPORT PROTEIN SEC20"/>
    <property type="match status" value="1"/>
</dbReference>
<evidence type="ECO:0000313" key="15">
    <source>
        <dbReference type="Proteomes" id="UP000799537"/>
    </source>
</evidence>
<feature type="transmembrane region" description="Helical" evidence="12">
    <location>
        <begin position="257"/>
        <end position="275"/>
    </location>
</feature>
<keyword evidence="7 10" id="KW-0175">Coiled coil</keyword>
<keyword evidence="6 12" id="KW-1133">Transmembrane helix</keyword>
<evidence type="ECO:0000259" key="13">
    <source>
        <dbReference type="Pfam" id="PF03908"/>
    </source>
</evidence>
<evidence type="ECO:0000256" key="5">
    <source>
        <dbReference type="ARBA" id="ARBA00022892"/>
    </source>
</evidence>
<evidence type="ECO:0000256" key="3">
    <source>
        <dbReference type="ARBA" id="ARBA00022692"/>
    </source>
</evidence>
<evidence type="ECO:0000256" key="6">
    <source>
        <dbReference type="ARBA" id="ARBA00022989"/>
    </source>
</evidence>
<dbReference type="GO" id="GO:0006890">
    <property type="term" value="P:retrograde vesicle-mediated transport, Golgi to endoplasmic reticulum"/>
    <property type="evidence" value="ECO:0007669"/>
    <property type="project" value="InterPro"/>
</dbReference>
<dbReference type="Pfam" id="PF03908">
    <property type="entry name" value="Sec20"/>
    <property type="match status" value="1"/>
</dbReference>
<dbReference type="GeneID" id="54568764"/>
<evidence type="ECO:0000256" key="12">
    <source>
        <dbReference type="SAM" id="Phobius"/>
    </source>
</evidence>
<keyword evidence="5" id="KW-0931">ER-Golgi transport</keyword>
<sequence length="445" mass="49261">MSATAELSKQLTDLSDSLRTTNTLISRLAKLHFQPGSEPLEGDSGVRVELAQDIHDSLKQLEEELEFLRQEAEEYKSEGQRRRNSTRDGEEARLTAKVARLGEELIHSRQQFRNAQITAKVASDEAKRKEREAVLEGYRKEAEQIAAASETTNGSTAGDRELLFSQRGGGRRQQQQKQLTKDEVLANASSDVTAALRRTHDLLSTELSRSRFAQETFDESTQALEKLGEDYDNLGSVLSKAGDLLSTLVRSQKSDTWYLETTLYIVATVLVWLVFRRLIYGPFIKLPLFIWSWISFALYWVVGRPLLLIFSAIGLVNSGPASTSLAPSASISSSRPPLIVQPSAKGRGQPRPKDAPKGGFPVGAGGAGAKLGKDPALQGHMSEQVGKMAEQSAQQDRQPTVHSRGDGTVLEDREDVPKNPKKKNFHADVEDAKQEQGQRRKRDEL</sequence>
<dbReference type="OrthoDB" id="46868at2759"/>
<keyword evidence="8 12" id="KW-0472">Membrane</keyword>
<dbReference type="InterPro" id="IPR056173">
    <property type="entry name" value="Sec20_C"/>
</dbReference>
<name>A0A6A6CWS5_ZASCE</name>
<evidence type="ECO:0000256" key="1">
    <source>
        <dbReference type="ARBA" id="ARBA00004163"/>
    </source>
</evidence>
<dbReference type="GO" id="GO:0005789">
    <property type="term" value="C:endoplasmic reticulum membrane"/>
    <property type="evidence" value="ECO:0007669"/>
    <property type="project" value="UniProtKB-SubCell"/>
</dbReference>
<dbReference type="PANTHER" id="PTHR12825">
    <property type="entry name" value="BNIP1-RELATED"/>
    <property type="match status" value="1"/>
</dbReference>
<feature type="transmembrane region" description="Helical" evidence="12">
    <location>
        <begin position="282"/>
        <end position="301"/>
    </location>
</feature>
<evidence type="ECO:0000256" key="8">
    <source>
        <dbReference type="ARBA" id="ARBA00023136"/>
    </source>
</evidence>
<gene>
    <name evidence="14" type="ORF">M409DRAFT_63235</name>
</gene>
<organism evidence="14 15">
    <name type="scientific">Zasmidium cellare ATCC 36951</name>
    <dbReference type="NCBI Taxonomy" id="1080233"/>
    <lineage>
        <taxon>Eukaryota</taxon>
        <taxon>Fungi</taxon>
        <taxon>Dikarya</taxon>
        <taxon>Ascomycota</taxon>
        <taxon>Pezizomycotina</taxon>
        <taxon>Dothideomycetes</taxon>
        <taxon>Dothideomycetidae</taxon>
        <taxon>Mycosphaerellales</taxon>
        <taxon>Mycosphaerellaceae</taxon>
        <taxon>Zasmidium</taxon>
    </lineage>
</organism>
<protein>
    <recommendedName>
        <fullName evidence="13">Sec20 C-terminal domain-containing protein</fullName>
    </recommendedName>
</protein>
<feature type="compositionally biased region" description="Basic and acidic residues" evidence="11">
    <location>
        <begin position="425"/>
        <end position="445"/>
    </location>
</feature>
<dbReference type="AlphaFoldDB" id="A0A6A6CWS5"/>
<dbReference type="RefSeq" id="XP_033672473.1">
    <property type="nucleotide sequence ID" value="XM_033815492.1"/>
</dbReference>
<feature type="domain" description="Sec20 C-terminal" evidence="13">
    <location>
        <begin position="189"/>
        <end position="278"/>
    </location>
</feature>
<evidence type="ECO:0000256" key="9">
    <source>
        <dbReference type="ARBA" id="ARBA00037934"/>
    </source>
</evidence>
<accession>A0A6A6CWS5</accession>
<evidence type="ECO:0000256" key="11">
    <source>
        <dbReference type="SAM" id="MobiDB-lite"/>
    </source>
</evidence>
<feature type="compositionally biased region" description="Polar residues" evidence="11">
    <location>
        <begin position="391"/>
        <end position="401"/>
    </location>
</feature>
<dbReference type="Proteomes" id="UP000799537">
    <property type="component" value="Unassembled WGS sequence"/>
</dbReference>
<evidence type="ECO:0000256" key="2">
    <source>
        <dbReference type="ARBA" id="ARBA00022448"/>
    </source>
</evidence>
<keyword evidence="4" id="KW-0256">Endoplasmic reticulum</keyword>
<feature type="coiled-coil region" evidence="10">
    <location>
        <begin position="51"/>
        <end position="78"/>
    </location>
</feature>
<proteinExistence type="inferred from homology"/>
<comment type="similarity">
    <text evidence="9">Belongs to the SEC20 family.</text>
</comment>
<dbReference type="GO" id="GO:0031201">
    <property type="term" value="C:SNARE complex"/>
    <property type="evidence" value="ECO:0007669"/>
    <property type="project" value="TreeGrafter"/>
</dbReference>
<evidence type="ECO:0000256" key="10">
    <source>
        <dbReference type="SAM" id="Coils"/>
    </source>
</evidence>
<keyword evidence="2" id="KW-0813">Transport</keyword>